<evidence type="ECO:0000256" key="1">
    <source>
        <dbReference type="SAM" id="MobiDB-lite"/>
    </source>
</evidence>
<proteinExistence type="predicted"/>
<dbReference type="Proteomes" id="UP000000428">
    <property type="component" value="Plasmid SAP1"/>
</dbReference>
<gene>
    <name evidence="2" type="ORF">SAVERM_1p10</name>
</gene>
<evidence type="ECO:0000313" key="3">
    <source>
        <dbReference type="Proteomes" id="UP000000428"/>
    </source>
</evidence>
<dbReference type="EMBL" id="AP005645">
    <property type="protein sequence ID" value="BAC75294.1"/>
    <property type="molecule type" value="Genomic_DNA"/>
</dbReference>
<feature type="region of interest" description="Disordered" evidence="1">
    <location>
        <begin position="1"/>
        <end position="78"/>
    </location>
</feature>
<organism evidence="2 3">
    <name type="scientific">Streptomyces avermitilis (strain ATCC 31267 / DSM 46492 / JCM 5070 / NBRC 14893 / NCIMB 12804 / NRRL 8165 / MA-4680)</name>
    <dbReference type="NCBI Taxonomy" id="227882"/>
    <lineage>
        <taxon>Bacteria</taxon>
        <taxon>Bacillati</taxon>
        <taxon>Actinomycetota</taxon>
        <taxon>Actinomycetes</taxon>
        <taxon>Kitasatosporales</taxon>
        <taxon>Streptomycetaceae</taxon>
        <taxon>Streptomyces</taxon>
    </lineage>
</organism>
<keyword evidence="3" id="KW-1185">Reference proteome</keyword>
<dbReference type="HOGENOM" id="CLU_2169561_0_0_11"/>
<dbReference type="AlphaFoldDB" id="Q82YH0"/>
<keyword evidence="2" id="KW-0614">Plasmid</keyword>
<geneLocation type="plasmid" evidence="2 3">
    <name>SAP1</name>
</geneLocation>
<feature type="compositionally biased region" description="Low complexity" evidence="1">
    <location>
        <begin position="63"/>
        <end position="76"/>
    </location>
</feature>
<sequence>MFGAASASSWSMRSHSASSARPRSSSARCSCRASNRASSRACATAPASIPFARRRTTRRPMWAGSTGSRGAASGASGRRKVRRGVVIFGLAFVVRIRSGPPPERCATARE</sequence>
<feature type="compositionally biased region" description="Low complexity" evidence="1">
    <location>
        <begin position="1"/>
        <end position="45"/>
    </location>
</feature>
<evidence type="ECO:0000313" key="2">
    <source>
        <dbReference type="EMBL" id="BAC75294.1"/>
    </source>
</evidence>
<reference evidence="3" key="1">
    <citation type="journal article" date="2001" name="Proc. Natl. Acad. Sci. U.S.A.">
        <title>Genome sequence of an industrial microorganism Streptomyces avermitilis: deducing the ability of producing secondary metabolites.</title>
        <authorList>
            <person name="Omura S."/>
            <person name="Ikeda H."/>
            <person name="Ishikawa J."/>
            <person name="Hanamoto A."/>
            <person name="Takahashi C."/>
            <person name="Shinose M."/>
            <person name="Takahashi Y."/>
            <person name="Horikawa H."/>
            <person name="Nakazawa H."/>
            <person name="Osonoe T."/>
            <person name="Kikuchi H."/>
            <person name="Shiba T."/>
            <person name="Sakaki Y."/>
            <person name="Hattori M."/>
        </authorList>
    </citation>
    <scope>NUCLEOTIDE SEQUENCE [LARGE SCALE GENOMIC DNA]</scope>
    <source>
        <strain evidence="3">ATCC 31267 / DSM 46492 / JCM 5070 / NBRC 14893 / NCIMB 12804 / NRRL 8165 / MA-4680</strain>
    </source>
</reference>
<protein>
    <submittedName>
        <fullName evidence="2">Uncharacterized protein</fullName>
    </submittedName>
</protein>
<accession>Q82YH0</accession>
<reference evidence="2 3" key="2">
    <citation type="journal article" date="2003" name="Nat. Biotechnol.">
        <title>Complete genome sequence and comparative analysis of the industrial microorganism Streptomyces avermitilis.</title>
        <authorList>
            <person name="Ikeda H."/>
            <person name="Ishikawa J."/>
            <person name="Hanamoto A."/>
            <person name="Shinose M."/>
            <person name="Kikuchi H."/>
            <person name="Shiba T."/>
            <person name="Sakaki Y."/>
            <person name="Hattori M."/>
            <person name="Omura S."/>
        </authorList>
    </citation>
    <scope>NUCLEOTIDE SEQUENCE [LARGE SCALE GENOMIC DNA]</scope>
    <source>
        <strain evidence="3">ATCC 31267 / DSM 46492 / JCM 5070 / NBRC 14893 / NCIMB 12804 / NRRL 8165 / MA-4680</strain>
    </source>
</reference>
<dbReference type="KEGG" id="sma:SAVERM_1p10"/>
<name>Q82YH0_STRAW</name>